<gene>
    <name evidence="4" type="ORF">AKO1_005632</name>
</gene>
<dbReference type="EMBL" id="JAOPGA020000108">
    <property type="protein sequence ID" value="KAL0476829.1"/>
    <property type="molecule type" value="Genomic_DNA"/>
</dbReference>
<feature type="compositionally biased region" description="Basic residues" evidence="2">
    <location>
        <begin position="1"/>
        <end position="13"/>
    </location>
</feature>
<name>A0AAW2YID5_9EUKA</name>
<dbReference type="SUPFAM" id="SSF82185">
    <property type="entry name" value="Histone H3 K4-specific methyltransferase SET7/9 N-terminal domain"/>
    <property type="match status" value="2"/>
</dbReference>
<sequence>MKRINKILKKHNRNSSSGEDLSSGSDSDVPSAFNVLKNAETQNHRRKNSRKFEMAVLDINDAPGSFSGSTQVTIKYEVDGVGEFEYIGTVDNQGKKDGYGELLYPNGTLYEGEFLDDFRNGLGTLIMSKKTQIIGHWENDMPSENFDYWKIEDGPWSYIGKISLKKNRNPNDLLTNDDFLKSERGELTNNKDGTKYFGTFKENKRSGFGVAVLSNGDQYYGGWSNDQFHEHGTLMSSDGTIFQGMFKAGQKKGKGILYLPNGDVIDGTWSGEHIKDAEYKKGTTMDCSLPVLNQITNRIKEAMRSKDNAGFMLSSEENVTEAPTSKKWHTYFLVNQILQQKEIDFIKTNKSTSVDILLHTLFTQPDHFSFFFLQFFLSCFQGCYNINNYPSHKLRKMINSLVSCAFDDIKSFIVYVSEYLLRFITAHHNHSTSYHDIEKLVSQYVHTTIHQTLFALYQTYYQEQDLLSNQKISSISNFKPSSLGIDPKFILESNDEAPFQKSITIFEKVSQKRNVMDKIMILSEVRESIMNEMKNNRAENRKIKMPETYSEADRQEDESWQPGADDVAPVYTFILLKSKVRNHYALFHYVNDWRGEEVNLMSVSHFITFYEGFLSYVKELDIHLRTDEGEFISAYTICKVMERRIEIQGRLDNTKNTNFDWLPSLLCHISLEAADSGLYADNKTLNVVDAGPQAIARAGSLNRNYSLVLNREKEVLDINNANLLDSIIDKLDVVQNILSHKDIGFSVHKRDDAIMINFNRVYPSHVYLELSVLMSKFLKFELDNCIY</sequence>
<accession>A0AAW2YID5</accession>
<dbReference type="SUPFAM" id="SSF109993">
    <property type="entry name" value="VPS9 domain"/>
    <property type="match status" value="1"/>
</dbReference>
<comment type="caution">
    <text evidence="4">The sequence shown here is derived from an EMBL/GenBank/DDBJ whole genome shotgun (WGS) entry which is preliminary data.</text>
</comment>
<dbReference type="Pfam" id="PF02204">
    <property type="entry name" value="VPS9"/>
    <property type="match status" value="1"/>
</dbReference>
<dbReference type="AlphaFoldDB" id="A0AAW2YID5"/>
<dbReference type="PANTHER" id="PTHR23084:SF263">
    <property type="entry name" value="MORN REPEAT-CONTAINING PROTEIN 1"/>
    <property type="match status" value="1"/>
</dbReference>
<evidence type="ECO:0000313" key="5">
    <source>
        <dbReference type="Proteomes" id="UP001431209"/>
    </source>
</evidence>
<dbReference type="InterPro" id="IPR003123">
    <property type="entry name" value="VPS9"/>
</dbReference>
<evidence type="ECO:0000256" key="2">
    <source>
        <dbReference type="SAM" id="MobiDB-lite"/>
    </source>
</evidence>
<organism evidence="4 5">
    <name type="scientific">Acrasis kona</name>
    <dbReference type="NCBI Taxonomy" id="1008807"/>
    <lineage>
        <taxon>Eukaryota</taxon>
        <taxon>Discoba</taxon>
        <taxon>Heterolobosea</taxon>
        <taxon>Tetramitia</taxon>
        <taxon>Eutetramitia</taxon>
        <taxon>Acrasidae</taxon>
        <taxon>Acrasis</taxon>
    </lineage>
</organism>
<dbReference type="Gene3D" id="2.20.110.10">
    <property type="entry name" value="Histone H3 K4-specific methyltransferase SET7/9 N-terminal domain"/>
    <property type="match status" value="2"/>
</dbReference>
<dbReference type="PROSITE" id="PS51205">
    <property type="entry name" value="VPS9"/>
    <property type="match status" value="1"/>
</dbReference>
<reference evidence="4 5" key="1">
    <citation type="submission" date="2024-03" db="EMBL/GenBank/DDBJ databases">
        <title>The Acrasis kona genome and developmental transcriptomes reveal deep origins of eukaryotic multicellular pathways.</title>
        <authorList>
            <person name="Sheikh S."/>
            <person name="Fu C.-J."/>
            <person name="Brown M.W."/>
            <person name="Baldauf S.L."/>
        </authorList>
    </citation>
    <scope>NUCLEOTIDE SEQUENCE [LARGE SCALE GENOMIC DNA]</scope>
    <source>
        <strain evidence="4 5">ATCC MYA-3509</strain>
    </source>
</reference>
<dbReference type="PANTHER" id="PTHR23084">
    <property type="entry name" value="PHOSPHATIDYLINOSITOL-4-PHOSPHATE 5-KINASE RELATED"/>
    <property type="match status" value="1"/>
</dbReference>
<evidence type="ECO:0000256" key="1">
    <source>
        <dbReference type="ARBA" id="ARBA00022737"/>
    </source>
</evidence>
<feature type="compositionally biased region" description="Low complexity" evidence="2">
    <location>
        <begin position="15"/>
        <end position="28"/>
    </location>
</feature>
<dbReference type="InterPro" id="IPR037191">
    <property type="entry name" value="VPS9_dom_sf"/>
</dbReference>
<dbReference type="SMART" id="SM00698">
    <property type="entry name" value="MORN"/>
    <property type="match status" value="5"/>
</dbReference>
<dbReference type="Gene3D" id="1.20.1050.80">
    <property type="entry name" value="VPS9 domain"/>
    <property type="match status" value="1"/>
</dbReference>
<feature type="region of interest" description="Disordered" evidence="2">
    <location>
        <begin position="1"/>
        <end position="28"/>
    </location>
</feature>
<feature type="domain" description="VPS9" evidence="3">
    <location>
        <begin position="462"/>
        <end position="626"/>
    </location>
</feature>
<proteinExistence type="predicted"/>
<dbReference type="InterPro" id="IPR003409">
    <property type="entry name" value="MORN"/>
</dbReference>
<evidence type="ECO:0000259" key="3">
    <source>
        <dbReference type="PROSITE" id="PS51205"/>
    </source>
</evidence>
<evidence type="ECO:0000313" key="4">
    <source>
        <dbReference type="EMBL" id="KAL0476829.1"/>
    </source>
</evidence>
<keyword evidence="1" id="KW-0677">Repeat</keyword>
<protein>
    <submittedName>
        <fullName evidence="4">Alsin</fullName>
    </submittedName>
</protein>
<dbReference type="Pfam" id="PF02493">
    <property type="entry name" value="MORN"/>
    <property type="match status" value="5"/>
</dbReference>
<dbReference type="Proteomes" id="UP001431209">
    <property type="component" value="Unassembled WGS sequence"/>
</dbReference>
<keyword evidence="5" id="KW-1185">Reference proteome</keyword>